<name>A0A328KP80_9LACT</name>
<evidence type="ECO:0000313" key="4">
    <source>
        <dbReference type="Proteomes" id="UP000249099"/>
    </source>
</evidence>
<accession>A0A328KP80</accession>
<comment type="caution">
    <text evidence="3">The sequence shown here is derived from an EMBL/GenBank/DDBJ whole genome shotgun (WGS) entry which is preliminary data.</text>
</comment>
<reference evidence="3 4" key="1">
    <citation type="submission" date="2017-03" db="EMBL/GenBank/DDBJ databases">
        <title>wgs assembly of Dolosigranulum pigrum KPL CDC strains.</title>
        <authorList>
            <person name="Brugger S.D."/>
            <person name="Pettigrew M."/>
            <person name="Kong Y."/>
            <person name="Lemon K.P."/>
        </authorList>
    </citation>
    <scope>NUCLEOTIDE SEQUENCE [LARGE SCALE GENOMIC DNA]</scope>
    <source>
        <strain evidence="3 4">KPL1931_CDC4294-98</strain>
    </source>
</reference>
<dbReference type="SUPFAM" id="SSF117281">
    <property type="entry name" value="Kelch motif"/>
    <property type="match status" value="1"/>
</dbReference>
<dbReference type="AlphaFoldDB" id="A0A328KP80"/>
<feature type="signal peptide" evidence="2">
    <location>
        <begin position="1"/>
        <end position="28"/>
    </location>
</feature>
<gene>
    <name evidence="3" type="ORF">B8A44_01635</name>
</gene>
<dbReference type="NCBIfam" id="TIGR03548">
    <property type="entry name" value="mutarot_permut"/>
    <property type="match status" value="1"/>
</dbReference>
<sequence>MEFKRVYKYLIGLSAGALLVACSPDNGAVDEAEAPTEEVTDETAAEETTPKDEKMDEQATDETATDETKETADMAEASHQIDWEKIGELPAPDGYDENIGVAGIIGGVIDGKIVTGGGANFPDGPPTEGGEKVIHKDLYLFDVENGDINVLDQISYEHGLGYGASVVHEDTLYYVGGGETPETSADVLAITTENDKLQVEKIGELEVPFENGIAEYHDGKIYYGVGKLDGEASSDFYAFDVESGENTPLAAFPGEARSQSVSEIFGNEIVVFGGGSSVTYQDGYRYNIEEDAWEELANVAIDGQEISVLGADSTKISDTEMLVVGGFDEEVWNRVNADLADLEGEEKDAYMKEYYSHPVEYYNWNKQMLVYNIETDEWTTLGEISFDAPAGAALLKDGENVYSIMGEIKPTVRTPNIYQGILQ</sequence>
<dbReference type="Proteomes" id="UP000249099">
    <property type="component" value="Unassembled WGS sequence"/>
</dbReference>
<feature type="region of interest" description="Disordered" evidence="1">
    <location>
        <begin position="28"/>
        <end position="75"/>
    </location>
</feature>
<dbReference type="InterPro" id="IPR015915">
    <property type="entry name" value="Kelch-typ_b-propeller"/>
</dbReference>
<dbReference type="InterPro" id="IPR019937">
    <property type="entry name" value="Cycl-permuted_mutarotase"/>
</dbReference>
<evidence type="ECO:0000313" key="3">
    <source>
        <dbReference type="EMBL" id="RAN64462.1"/>
    </source>
</evidence>
<evidence type="ECO:0000256" key="1">
    <source>
        <dbReference type="SAM" id="MobiDB-lite"/>
    </source>
</evidence>
<dbReference type="Gene3D" id="2.120.10.80">
    <property type="entry name" value="Kelch-type beta propeller"/>
    <property type="match status" value="1"/>
</dbReference>
<proteinExistence type="predicted"/>
<organism evidence="3 4">
    <name type="scientific">Dolosigranulum pigrum</name>
    <dbReference type="NCBI Taxonomy" id="29394"/>
    <lineage>
        <taxon>Bacteria</taxon>
        <taxon>Bacillati</taxon>
        <taxon>Bacillota</taxon>
        <taxon>Bacilli</taxon>
        <taxon>Lactobacillales</taxon>
        <taxon>Carnobacteriaceae</taxon>
        <taxon>Dolosigranulum</taxon>
    </lineage>
</organism>
<feature type="compositionally biased region" description="Basic and acidic residues" evidence="1">
    <location>
        <begin position="48"/>
        <end position="57"/>
    </location>
</feature>
<dbReference type="Pfam" id="PF24996">
    <property type="entry name" value="NANM"/>
    <property type="match status" value="1"/>
</dbReference>
<dbReference type="InterPro" id="IPR056734">
    <property type="entry name" value="NANM"/>
</dbReference>
<protein>
    <submittedName>
        <fullName evidence="3">3',5'-cyclic-nucleotide phosphodiesterase</fullName>
    </submittedName>
</protein>
<evidence type="ECO:0000256" key="2">
    <source>
        <dbReference type="SAM" id="SignalP"/>
    </source>
</evidence>
<feature type="chain" id="PRO_5043904593" evidence="2">
    <location>
        <begin position="29"/>
        <end position="423"/>
    </location>
</feature>
<dbReference type="EMBL" id="NAQV01000005">
    <property type="protein sequence ID" value="RAN64462.1"/>
    <property type="molecule type" value="Genomic_DNA"/>
</dbReference>
<feature type="compositionally biased region" description="Acidic residues" evidence="1">
    <location>
        <begin position="28"/>
        <end position="45"/>
    </location>
</feature>
<keyword evidence="2" id="KW-0732">Signal</keyword>
<dbReference type="PROSITE" id="PS51257">
    <property type="entry name" value="PROKAR_LIPOPROTEIN"/>
    <property type="match status" value="1"/>
</dbReference>
<dbReference type="RefSeq" id="WP_112788267.1">
    <property type="nucleotide sequence ID" value="NZ_CP040938.1"/>
</dbReference>